<feature type="transmembrane region" description="Helical" evidence="1">
    <location>
        <begin position="171"/>
        <end position="188"/>
    </location>
</feature>
<keyword evidence="1" id="KW-0472">Membrane</keyword>
<accession>A0A2T6B7X7</accession>
<feature type="transmembrane region" description="Helical" evidence="1">
    <location>
        <begin position="72"/>
        <end position="93"/>
    </location>
</feature>
<feature type="transmembrane region" description="Helical" evidence="1">
    <location>
        <begin position="228"/>
        <end position="254"/>
    </location>
</feature>
<dbReference type="OrthoDB" id="2679245at2"/>
<evidence type="ECO:0000313" key="3">
    <source>
        <dbReference type="Proteomes" id="UP000244240"/>
    </source>
</evidence>
<feature type="transmembrane region" description="Helical" evidence="1">
    <location>
        <begin position="147"/>
        <end position="164"/>
    </location>
</feature>
<reference evidence="2 3" key="1">
    <citation type="submission" date="2018-04" db="EMBL/GenBank/DDBJ databases">
        <title>Genomic Encyclopedia of Archaeal and Bacterial Type Strains, Phase II (KMG-II): from individual species to whole genera.</title>
        <authorList>
            <person name="Goeker M."/>
        </authorList>
    </citation>
    <scope>NUCLEOTIDE SEQUENCE [LARGE SCALE GENOMIC DNA]</scope>
    <source>
        <strain evidence="2 3">DSM 45787</strain>
    </source>
</reference>
<name>A0A2T6B7X7_9BACL</name>
<keyword evidence="1" id="KW-1133">Transmembrane helix</keyword>
<dbReference type="EMBL" id="QBKR01000031">
    <property type="protein sequence ID" value="PTX52190.1"/>
    <property type="molecule type" value="Genomic_DNA"/>
</dbReference>
<proteinExistence type="predicted"/>
<comment type="caution">
    <text evidence="2">The sequence shown here is derived from an EMBL/GenBank/DDBJ whole genome shotgun (WGS) entry which is preliminary data.</text>
</comment>
<evidence type="ECO:0000256" key="1">
    <source>
        <dbReference type="SAM" id="Phobius"/>
    </source>
</evidence>
<gene>
    <name evidence="2" type="ORF">C8P63_1316</name>
</gene>
<keyword evidence="2" id="KW-0808">Transferase</keyword>
<dbReference type="RefSeq" id="WP_108025938.1">
    <property type="nucleotide sequence ID" value="NZ_QBKR01000031.1"/>
</dbReference>
<dbReference type="GO" id="GO:0016740">
    <property type="term" value="F:transferase activity"/>
    <property type="evidence" value="ECO:0007669"/>
    <property type="project" value="UniProtKB-KW"/>
</dbReference>
<dbReference type="AlphaFoldDB" id="A0A2T6B7X7"/>
<sequence length="280" mass="30365">MITFLSIIVLLISYLTGRWTLDTGREFLLHAGVTAVNYKGEKIATSYGGFLAVVFLMLDAVVLGLAQWIPLFSYSLFAATLAASITVVFLGWLDDTMGNHRDKGFAGHFRTLWKEGRFTTGFLKAAGGGVAAVVAAAVTSGGRGEVWLMHTLLIGLMTNWVNLLDLRPGRALKFYLVAGAALFLVGLGRGETLLFLPLLGLASAVLKGDLSARFMLGDSGSNLLGIQLGMWLALVSPLWLVFLWTALLLAGHYIGETVSLTRLIEKNRLLSYLDRLGRLE</sequence>
<feature type="transmembrane region" description="Helical" evidence="1">
    <location>
        <begin position="44"/>
        <end position="65"/>
    </location>
</feature>
<protein>
    <submittedName>
        <fullName evidence="2">UDP-N-acetylmuramyl pentapeptide phosphotransferase/UDP-N-acetylglucosamine-1-phosphate transferase</fullName>
    </submittedName>
</protein>
<keyword evidence="1" id="KW-0812">Transmembrane</keyword>
<evidence type="ECO:0000313" key="2">
    <source>
        <dbReference type="EMBL" id="PTX52190.1"/>
    </source>
</evidence>
<dbReference type="Proteomes" id="UP000244240">
    <property type="component" value="Unassembled WGS sequence"/>
</dbReference>
<organism evidence="2 3">
    <name type="scientific">Melghirimyces profundicolus</name>
    <dbReference type="NCBI Taxonomy" id="1242148"/>
    <lineage>
        <taxon>Bacteria</taxon>
        <taxon>Bacillati</taxon>
        <taxon>Bacillota</taxon>
        <taxon>Bacilli</taxon>
        <taxon>Bacillales</taxon>
        <taxon>Thermoactinomycetaceae</taxon>
        <taxon>Melghirimyces</taxon>
    </lineage>
</organism>
<keyword evidence="3" id="KW-1185">Reference proteome</keyword>